<keyword evidence="5 7" id="KW-1133">Transmembrane helix</keyword>
<feature type="transmembrane region" description="Helical" evidence="7">
    <location>
        <begin position="108"/>
        <end position="130"/>
    </location>
</feature>
<feature type="transmembrane region" description="Helical" evidence="7">
    <location>
        <begin position="38"/>
        <end position="59"/>
    </location>
</feature>
<dbReference type="OrthoDB" id="5150138at2"/>
<organism evidence="8 9">
    <name type="scientific">Demequina lutea</name>
    <dbReference type="NCBI Taxonomy" id="431489"/>
    <lineage>
        <taxon>Bacteria</taxon>
        <taxon>Bacillati</taxon>
        <taxon>Actinomycetota</taxon>
        <taxon>Actinomycetes</taxon>
        <taxon>Micrococcales</taxon>
        <taxon>Demequinaceae</taxon>
        <taxon>Demequina</taxon>
    </lineage>
</organism>
<keyword evidence="3" id="KW-1003">Cell membrane</keyword>
<sequence>MHMPDGVLNPTTLVVAGAASVGALAWSMHEVRRGRPRLGMALGGAAGLLIAHLADVPLYGPYTAHLIGGTLLAIAIGPWLAMMTMATALALEAFLWHDGGTATLGANMLVMGVVGILVGYGAYRGALAVASRLHRDAEEPSALAKASAAAAGAWLSVMASALTLVSLVSVGGVTTLGAVTGAPEATLGDLLPRYAAWGLLEAFVTGVAVAAGLAWGRSVVRIEGAAEIGQRVPVLSR</sequence>
<proteinExistence type="predicted"/>
<feature type="transmembrane region" description="Helical" evidence="7">
    <location>
        <begin position="194"/>
        <end position="215"/>
    </location>
</feature>
<keyword evidence="4 7" id="KW-0812">Transmembrane</keyword>
<evidence type="ECO:0000256" key="5">
    <source>
        <dbReference type="ARBA" id="ARBA00022989"/>
    </source>
</evidence>
<keyword evidence="2" id="KW-0813">Transport</keyword>
<evidence type="ECO:0000256" key="3">
    <source>
        <dbReference type="ARBA" id="ARBA00022475"/>
    </source>
</evidence>
<keyword evidence="9" id="KW-1185">Reference proteome</keyword>
<evidence type="ECO:0000256" key="1">
    <source>
        <dbReference type="ARBA" id="ARBA00004651"/>
    </source>
</evidence>
<evidence type="ECO:0000256" key="2">
    <source>
        <dbReference type="ARBA" id="ARBA00022448"/>
    </source>
</evidence>
<feature type="transmembrane region" description="Helical" evidence="7">
    <location>
        <begin position="71"/>
        <end position="96"/>
    </location>
</feature>
<evidence type="ECO:0000256" key="4">
    <source>
        <dbReference type="ARBA" id="ARBA00022692"/>
    </source>
</evidence>
<evidence type="ECO:0000313" key="8">
    <source>
        <dbReference type="EMBL" id="NYI42682.1"/>
    </source>
</evidence>
<comment type="subcellular location">
    <subcellularLocation>
        <location evidence="1">Cell membrane</location>
        <topology evidence="1">Multi-pass membrane protein</topology>
    </subcellularLocation>
</comment>
<dbReference type="Pfam" id="PF01891">
    <property type="entry name" value="CbiM"/>
    <property type="match status" value="1"/>
</dbReference>
<evidence type="ECO:0000256" key="7">
    <source>
        <dbReference type="SAM" id="Phobius"/>
    </source>
</evidence>
<dbReference type="Proteomes" id="UP000547973">
    <property type="component" value="Unassembled WGS sequence"/>
</dbReference>
<reference evidence="8 9" key="1">
    <citation type="submission" date="2020-07" db="EMBL/GenBank/DDBJ databases">
        <title>Sequencing the genomes of 1000 actinobacteria strains.</title>
        <authorList>
            <person name="Klenk H.-P."/>
        </authorList>
    </citation>
    <scope>NUCLEOTIDE SEQUENCE [LARGE SCALE GENOMIC DNA]</scope>
    <source>
        <strain evidence="8 9">DSM 19970</strain>
    </source>
</reference>
<accession>A0A7Y9ZC37</accession>
<dbReference type="PANTHER" id="PTHR34229:SF1">
    <property type="entry name" value="METAL TRANSPORT PROTEIN HI_1621-RELATED"/>
    <property type="match status" value="1"/>
</dbReference>
<dbReference type="InterPro" id="IPR002751">
    <property type="entry name" value="CbiM/NikMN"/>
</dbReference>
<dbReference type="RefSeq" id="WP_062075146.1">
    <property type="nucleotide sequence ID" value="NZ_BBRC01000006.1"/>
</dbReference>
<comment type="caution">
    <text evidence="8">The sequence shown here is derived from an EMBL/GenBank/DDBJ whole genome shotgun (WGS) entry which is preliminary data.</text>
</comment>
<protein>
    <submittedName>
        <fullName evidence="8">Cobalt/nickel transport system permease protein</fullName>
    </submittedName>
</protein>
<dbReference type="EMBL" id="JACBZO010000001">
    <property type="protein sequence ID" value="NYI42682.1"/>
    <property type="molecule type" value="Genomic_DNA"/>
</dbReference>
<evidence type="ECO:0000256" key="6">
    <source>
        <dbReference type="ARBA" id="ARBA00023136"/>
    </source>
</evidence>
<evidence type="ECO:0000313" key="9">
    <source>
        <dbReference type="Proteomes" id="UP000547973"/>
    </source>
</evidence>
<name>A0A7Y9ZC37_9MICO</name>
<dbReference type="GO" id="GO:0000041">
    <property type="term" value="P:transition metal ion transport"/>
    <property type="evidence" value="ECO:0007669"/>
    <property type="project" value="InterPro"/>
</dbReference>
<dbReference type="GO" id="GO:0005886">
    <property type="term" value="C:plasma membrane"/>
    <property type="evidence" value="ECO:0007669"/>
    <property type="project" value="UniProtKB-SubCell"/>
</dbReference>
<keyword evidence="6 7" id="KW-0472">Membrane</keyword>
<gene>
    <name evidence="8" type="ORF">BKA03_002801</name>
</gene>
<dbReference type="PANTHER" id="PTHR34229">
    <property type="entry name" value="METAL TRANSPORT PROTEIN HI_1621-RELATED"/>
    <property type="match status" value="1"/>
</dbReference>
<dbReference type="AlphaFoldDB" id="A0A7Y9ZC37"/>
<dbReference type="Gene3D" id="1.10.1760.20">
    <property type="match status" value="1"/>
</dbReference>
<feature type="transmembrane region" description="Helical" evidence="7">
    <location>
        <begin position="151"/>
        <end position="174"/>
    </location>
</feature>
<feature type="transmembrane region" description="Helical" evidence="7">
    <location>
        <begin position="7"/>
        <end position="26"/>
    </location>
</feature>